<evidence type="ECO:0000313" key="2">
    <source>
        <dbReference type="Proteomes" id="UP000010472"/>
    </source>
</evidence>
<dbReference type="OrthoDB" id="462384at2"/>
<reference evidence="1 2" key="1">
    <citation type="submission" date="2012-06" db="EMBL/GenBank/DDBJ databases">
        <title>Finished chromosome of genome of Crinalium epipsammum PCC 9333.</title>
        <authorList>
            <consortium name="US DOE Joint Genome Institute"/>
            <person name="Gugger M."/>
            <person name="Coursin T."/>
            <person name="Rippka R."/>
            <person name="Tandeau De Marsac N."/>
            <person name="Huntemann M."/>
            <person name="Wei C.-L."/>
            <person name="Han J."/>
            <person name="Detter J.C."/>
            <person name="Han C."/>
            <person name="Tapia R."/>
            <person name="Davenport K."/>
            <person name="Daligault H."/>
            <person name="Erkkila T."/>
            <person name="Gu W."/>
            <person name="Munk A.C.C."/>
            <person name="Teshima H."/>
            <person name="Xu Y."/>
            <person name="Chain P."/>
            <person name="Chen A."/>
            <person name="Krypides N."/>
            <person name="Mavromatis K."/>
            <person name="Markowitz V."/>
            <person name="Szeto E."/>
            <person name="Ivanova N."/>
            <person name="Mikhailova N."/>
            <person name="Ovchinnikova G."/>
            <person name="Pagani I."/>
            <person name="Pati A."/>
            <person name="Goodwin L."/>
            <person name="Peters L."/>
            <person name="Pitluck S."/>
            <person name="Woyke T."/>
            <person name="Kerfeld C."/>
        </authorList>
    </citation>
    <scope>NUCLEOTIDE SEQUENCE [LARGE SCALE GENOMIC DNA]</scope>
    <source>
        <strain evidence="1 2">PCC 9333</strain>
    </source>
</reference>
<dbReference type="RefSeq" id="WP_015203473.1">
    <property type="nucleotide sequence ID" value="NC_019753.1"/>
</dbReference>
<organism evidence="1 2">
    <name type="scientific">Crinalium epipsammum PCC 9333</name>
    <dbReference type="NCBI Taxonomy" id="1173022"/>
    <lineage>
        <taxon>Bacteria</taxon>
        <taxon>Bacillati</taxon>
        <taxon>Cyanobacteriota</taxon>
        <taxon>Cyanophyceae</taxon>
        <taxon>Gomontiellales</taxon>
        <taxon>Gomontiellaceae</taxon>
        <taxon>Crinalium</taxon>
    </lineage>
</organism>
<dbReference type="eggNOG" id="ENOG50315FB">
    <property type="taxonomic scope" value="Bacteria"/>
</dbReference>
<evidence type="ECO:0000313" key="1">
    <source>
        <dbReference type="EMBL" id="AFZ13359.1"/>
    </source>
</evidence>
<dbReference type="KEGG" id="cep:Cri9333_2493"/>
<dbReference type="EMBL" id="CP003620">
    <property type="protein sequence ID" value="AFZ13359.1"/>
    <property type="molecule type" value="Genomic_DNA"/>
</dbReference>
<gene>
    <name evidence="1" type="ORF">Cri9333_2493</name>
</gene>
<name>K9W0P2_9CYAN</name>
<dbReference type="STRING" id="1173022.Cri9333_2493"/>
<sequence length="134" mass="15512">MSSSDSLKVILERLRDVRNILLRLHKALLESERVAYEQLHGQIKSKGEYFQLVLSHDWFNWLRLISQFIVEIDELLSSKEPVELDNASGLLEQAQNLMQPSEDGDTFGKRYYAAIQRDPDIALMHAQVSRLLET</sequence>
<proteinExistence type="predicted"/>
<dbReference type="PATRIC" id="fig|1173022.3.peg.2693"/>
<dbReference type="HOGENOM" id="CLU_134953_2_0_3"/>
<dbReference type="AlphaFoldDB" id="K9W0P2"/>
<protein>
    <submittedName>
        <fullName evidence="1">Uncharacterized protein</fullName>
    </submittedName>
</protein>
<dbReference type="Proteomes" id="UP000010472">
    <property type="component" value="Chromosome"/>
</dbReference>
<keyword evidence="2" id="KW-1185">Reference proteome</keyword>
<accession>K9W0P2</accession>